<organism evidence="1">
    <name type="scientific">marine metagenome</name>
    <dbReference type="NCBI Taxonomy" id="408172"/>
    <lineage>
        <taxon>unclassified sequences</taxon>
        <taxon>metagenomes</taxon>
        <taxon>ecological metagenomes</taxon>
    </lineage>
</organism>
<dbReference type="EMBL" id="UINC01072105">
    <property type="protein sequence ID" value="SVC07510.1"/>
    <property type="molecule type" value="Genomic_DNA"/>
</dbReference>
<reference evidence="1" key="1">
    <citation type="submission" date="2018-05" db="EMBL/GenBank/DDBJ databases">
        <authorList>
            <person name="Lanie J.A."/>
            <person name="Ng W.-L."/>
            <person name="Kazmierczak K.M."/>
            <person name="Andrzejewski T.M."/>
            <person name="Davidsen T.M."/>
            <person name="Wayne K.J."/>
            <person name="Tettelin H."/>
            <person name="Glass J.I."/>
            <person name="Rusch D."/>
            <person name="Podicherti R."/>
            <person name="Tsui H.-C.T."/>
            <person name="Winkler M.E."/>
        </authorList>
    </citation>
    <scope>NUCLEOTIDE SEQUENCE</scope>
</reference>
<protein>
    <submittedName>
        <fullName evidence="1">Uncharacterized protein</fullName>
    </submittedName>
</protein>
<dbReference type="Pfam" id="PF02596">
    <property type="entry name" value="DUF169"/>
    <property type="match status" value="1"/>
</dbReference>
<accession>A0A382J637</accession>
<dbReference type="AlphaFoldDB" id="A0A382J637"/>
<sequence length="183" mass="19426">GCVFWIHGTEKTFSTEAAYHGNCSVGSYTHGFITLEEAANKDDVGAVLESGWVDETAVQTLPHVADKPGSVVYGPLEESPVAPDVVLLRINGLGLMTLKDAFPEMPVEGKPQCHIVAMAKEQQIIAASVGCALSRSRTGMRPEEMTCVIPGAKLEEAVDTLEATVGLDRAMASYASSDAKRFG</sequence>
<gene>
    <name evidence="1" type="ORF">METZ01_LOCUS260364</name>
</gene>
<dbReference type="InterPro" id="IPR003748">
    <property type="entry name" value="DUF169"/>
</dbReference>
<evidence type="ECO:0000313" key="1">
    <source>
        <dbReference type="EMBL" id="SVC07510.1"/>
    </source>
</evidence>
<proteinExistence type="predicted"/>
<name>A0A382J637_9ZZZZ</name>
<feature type="non-terminal residue" evidence="1">
    <location>
        <position position="1"/>
    </location>
</feature>